<dbReference type="RefSeq" id="WP_229783635.1">
    <property type="nucleotide sequence ID" value="NZ_BMQN01000001.1"/>
</dbReference>
<comment type="caution">
    <text evidence="1">The sequence shown here is derived from an EMBL/GenBank/DDBJ whole genome shotgun (WGS) entry which is preliminary data.</text>
</comment>
<protein>
    <submittedName>
        <fullName evidence="1">Uncharacterized protein</fullName>
    </submittedName>
</protein>
<organism evidence="1 2">
    <name type="scientific">Deinococcus sedimenti</name>
    <dbReference type="NCBI Taxonomy" id="1867090"/>
    <lineage>
        <taxon>Bacteria</taxon>
        <taxon>Thermotogati</taxon>
        <taxon>Deinococcota</taxon>
        <taxon>Deinococci</taxon>
        <taxon>Deinococcales</taxon>
        <taxon>Deinococcaceae</taxon>
        <taxon>Deinococcus</taxon>
    </lineage>
</organism>
<keyword evidence="2" id="KW-1185">Reference proteome</keyword>
<dbReference type="EMBL" id="BMQN01000001">
    <property type="protein sequence ID" value="GGR85115.1"/>
    <property type="molecule type" value="Genomic_DNA"/>
</dbReference>
<gene>
    <name evidence="1" type="ORF">GCM10008960_10200</name>
</gene>
<proteinExistence type="predicted"/>
<sequence length="159" mass="17281">MITVVVLVLAVILVGLALRRPAPGVAEAAPVAVQPRGADAVLRLPEPARARAWALQCAVHDGLTAAGDTRTAFLLREVQDRYLPDTVDAYLRLTPAARAQLERQGQPAEALLLDQLTLLEGGVLETQRRDHAAADRLLTQGRFLRERFGPSADLRVPER</sequence>
<evidence type="ECO:0000313" key="1">
    <source>
        <dbReference type="EMBL" id="GGR85115.1"/>
    </source>
</evidence>
<evidence type="ECO:0000313" key="2">
    <source>
        <dbReference type="Proteomes" id="UP000644548"/>
    </source>
</evidence>
<dbReference type="Proteomes" id="UP000644548">
    <property type="component" value="Unassembled WGS sequence"/>
</dbReference>
<accession>A0ABQ2S066</accession>
<reference evidence="2" key="1">
    <citation type="journal article" date="2019" name="Int. J. Syst. Evol. Microbiol.">
        <title>The Global Catalogue of Microorganisms (GCM) 10K type strain sequencing project: providing services to taxonomists for standard genome sequencing and annotation.</title>
        <authorList>
            <consortium name="The Broad Institute Genomics Platform"/>
            <consortium name="The Broad Institute Genome Sequencing Center for Infectious Disease"/>
            <person name="Wu L."/>
            <person name="Ma J."/>
        </authorList>
    </citation>
    <scope>NUCLEOTIDE SEQUENCE [LARGE SCALE GENOMIC DNA]</scope>
    <source>
        <strain evidence="2">JCM 31405</strain>
    </source>
</reference>
<name>A0ABQ2S066_9DEIO</name>